<dbReference type="GO" id="GO:0020037">
    <property type="term" value="F:heme binding"/>
    <property type="evidence" value="ECO:0007669"/>
    <property type="project" value="InterPro"/>
</dbReference>
<dbReference type="EMBL" id="AP025739">
    <property type="protein sequence ID" value="BDI29251.1"/>
    <property type="molecule type" value="Genomic_DNA"/>
</dbReference>
<dbReference type="PANTHER" id="PTHR38034:SF1">
    <property type="entry name" value="INNER MEMBRANE PROTEIN YPJD"/>
    <property type="match status" value="1"/>
</dbReference>
<dbReference type="KEGG" id="ccot:CCAX7_13020"/>
<dbReference type="Proteomes" id="UP000287394">
    <property type="component" value="Chromosome"/>
</dbReference>
<dbReference type="Pfam" id="PF01578">
    <property type="entry name" value="Cytochrom_C_asm"/>
    <property type="match status" value="1"/>
</dbReference>
<dbReference type="FunCoup" id="A0A402D4Q4">
    <property type="interactions" value="6"/>
</dbReference>
<dbReference type="AlphaFoldDB" id="A0A402D4Q4"/>
<gene>
    <name evidence="1" type="ORF">CCAX7_13020</name>
</gene>
<sequence>MPSGTEGFLLVGAALAYLIASVSYGAHLMLRKIALAQAGRYAAILAVACHTIAIGVHCAVTRQTPFTTPAETLSASAWTVALVYLLLEFLVKPKPYALGALALPASFLCLFAGAVLHQSRRTAAPGAVAPELDSRLISLHVIAILFAFSLLVLAFGCALLYLIQHRRLKRKHIGGLFGKLPPLTTLETQAFTLVAFAFPLLTVGLVSGVIRAAAGGLGASWVADPKILASTVTWLVYGVYLGLHSVAHWRGPRANYILIGGLLAALATYFMPTTAHRFG</sequence>
<dbReference type="RefSeq" id="WP_165864598.1">
    <property type="nucleotide sequence ID" value="NZ_AP025739.1"/>
</dbReference>
<dbReference type="GO" id="GO:0017004">
    <property type="term" value="P:cytochrome complex assembly"/>
    <property type="evidence" value="ECO:0007669"/>
    <property type="project" value="InterPro"/>
</dbReference>
<keyword evidence="2" id="KW-1185">Reference proteome</keyword>
<dbReference type="InterPro" id="IPR002541">
    <property type="entry name" value="Cyt_c_assembly"/>
</dbReference>
<dbReference type="InterPro" id="IPR052372">
    <property type="entry name" value="YpjD/HemX"/>
</dbReference>
<name>A0A402D4Q4_9BACT</name>
<protein>
    <submittedName>
        <fullName evidence="1">C-type cytochrome biogenesis protein CcsB</fullName>
    </submittedName>
</protein>
<reference evidence="1 2" key="1">
    <citation type="journal article" date="2019" name="Int. J. Syst. Evol. Microbiol.">
        <title>Capsulimonas corticalis gen. nov., sp. nov., an aerobic capsulated bacterium, of a novel bacterial order, Capsulimonadales ord. nov., of the class Armatimonadia of the phylum Armatimonadetes.</title>
        <authorList>
            <person name="Li J."/>
            <person name="Kudo C."/>
            <person name="Tonouchi A."/>
        </authorList>
    </citation>
    <scope>NUCLEOTIDE SEQUENCE [LARGE SCALE GENOMIC DNA]</scope>
    <source>
        <strain evidence="1 2">AX-7</strain>
    </source>
</reference>
<evidence type="ECO:0000313" key="2">
    <source>
        <dbReference type="Proteomes" id="UP000287394"/>
    </source>
</evidence>
<evidence type="ECO:0000313" key="1">
    <source>
        <dbReference type="EMBL" id="BDI29251.1"/>
    </source>
</evidence>
<proteinExistence type="predicted"/>
<dbReference type="PANTHER" id="PTHR38034">
    <property type="entry name" value="INNER MEMBRANE PROTEIN YPJD"/>
    <property type="match status" value="1"/>
</dbReference>
<accession>A0A402D4Q4</accession>
<organism evidence="1 2">
    <name type="scientific">Capsulimonas corticalis</name>
    <dbReference type="NCBI Taxonomy" id="2219043"/>
    <lineage>
        <taxon>Bacteria</taxon>
        <taxon>Bacillati</taxon>
        <taxon>Armatimonadota</taxon>
        <taxon>Armatimonadia</taxon>
        <taxon>Capsulimonadales</taxon>
        <taxon>Capsulimonadaceae</taxon>
        <taxon>Capsulimonas</taxon>
    </lineage>
</organism>